<protein>
    <recommendedName>
        <fullName evidence="3">Transmembrane protein 186</fullName>
    </recommendedName>
</protein>
<proteinExistence type="inferred from homology"/>
<keyword evidence="4 9" id="KW-0812">Transmembrane</keyword>
<dbReference type="PANTHER" id="PTHR13603">
    <property type="entry name" value="TRANSMEMBRANE PROTEIN 186"/>
    <property type="match status" value="1"/>
</dbReference>
<evidence type="ECO:0000256" key="7">
    <source>
        <dbReference type="ARBA" id="ARBA00023128"/>
    </source>
</evidence>
<dbReference type="KEGG" id="bman:114253377"/>
<evidence type="ECO:0000256" key="8">
    <source>
        <dbReference type="ARBA" id="ARBA00023136"/>
    </source>
</evidence>
<organism evidence="10 11">
    <name type="scientific">Bombyx mandarina</name>
    <name type="common">Wild silk moth</name>
    <name type="synonym">Wild silkworm</name>
    <dbReference type="NCBI Taxonomy" id="7092"/>
    <lineage>
        <taxon>Eukaryota</taxon>
        <taxon>Metazoa</taxon>
        <taxon>Ecdysozoa</taxon>
        <taxon>Arthropoda</taxon>
        <taxon>Hexapoda</taxon>
        <taxon>Insecta</taxon>
        <taxon>Pterygota</taxon>
        <taxon>Neoptera</taxon>
        <taxon>Endopterygota</taxon>
        <taxon>Lepidoptera</taxon>
        <taxon>Glossata</taxon>
        <taxon>Ditrysia</taxon>
        <taxon>Bombycoidea</taxon>
        <taxon>Bombycidae</taxon>
        <taxon>Bombycinae</taxon>
        <taxon>Bombyx</taxon>
    </lineage>
</organism>
<keyword evidence="7" id="KW-0496">Mitochondrion</keyword>
<accession>A0A6J2KV21</accession>
<feature type="transmembrane region" description="Helical" evidence="9">
    <location>
        <begin position="85"/>
        <end position="111"/>
    </location>
</feature>
<dbReference type="AlphaFoldDB" id="A0A6J2KV21"/>
<evidence type="ECO:0000256" key="3">
    <source>
        <dbReference type="ARBA" id="ARBA00014604"/>
    </source>
</evidence>
<keyword evidence="5" id="KW-0999">Mitochondrion inner membrane</keyword>
<evidence type="ECO:0000256" key="6">
    <source>
        <dbReference type="ARBA" id="ARBA00022989"/>
    </source>
</evidence>
<gene>
    <name evidence="11" type="primary">LOC114253377</name>
</gene>
<reference evidence="11" key="1">
    <citation type="submission" date="2025-08" db="UniProtKB">
        <authorList>
            <consortium name="RefSeq"/>
        </authorList>
    </citation>
    <scope>IDENTIFICATION</scope>
    <source>
        <tissue evidence="11">Silk gland</tissue>
    </source>
</reference>
<evidence type="ECO:0000256" key="1">
    <source>
        <dbReference type="ARBA" id="ARBA00004448"/>
    </source>
</evidence>
<dbReference type="RefSeq" id="XP_028044044.1">
    <property type="nucleotide sequence ID" value="XM_028188243.1"/>
</dbReference>
<evidence type="ECO:0000256" key="2">
    <source>
        <dbReference type="ARBA" id="ARBA00007020"/>
    </source>
</evidence>
<dbReference type="InterPro" id="IPR026571">
    <property type="entry name" value="Tmem186"/>
</dbReference>
<evidence type="ECO:0000313" key="10">
    <source>
        <dbReference type="Proteomes" id="UP000504629"/>
    </source>
</evidence>
<comment type="subcellular location">
    <subcellularLocation>
        <location evidence="1">Mitochondrion inner membrane</location>
        <topology evidence="1">Multi-pass membrane protein</topology>
    </subcellularLocation>
</comment>
<keyword evidence="6 9" id="KW-1133">Transmembrane helix</keyword>
<comment type="similarity">
    <text evidence="2">Belongs to the TMEM186 family.</text>
</comment>
<keyword evidence="10" id="KW-1185">Reference proteome</keyword>
<name>A0A6J2KV21_BOMMA</name>
<keyword evidence="8 9" id="KW-0472">Membrane</keyword>
<dbReference type="GO" id="GO:0005743">
    <property type="term" value="C:mitochondrial inner membrane"/>
    <property type="evidence" value="ECO:0007669"/>
    <property type="project" value="UniProtKB-SubCell"/>
</dbReference>
<dbReference type="Proteomes" id="UP000504629">
    <property type="component" value="Unplaced"/>
</dbReference>
<dbReference type="GeneID" id="114253377"/>
<evidence type="ECO:0000313" key="11">
    <source>
        <dbReference type="RefSeq" id="XP_028044044.1"/>
    </source>
</evidence>
<evidence type="ECO:0000256" key="9">
    <source>
        <dbReference type="SAM" id="Phobius"/>
    </source>
</evidence>
<evidence type="ECO:0000256" key="4">
    <source>
        <dbReference type="ARBA" id="ARBA00022692"/>
    </source>
</evidence>
<dbReference type="OrthoDB" id="6147888at2759"/>
<sequence>MLRNLSKYTCKSNIKNVFFCTLVNNENNRMPNKYETVFTFPFIKYIAIFNRLKLYHCVAAGVVMPSCGVLEMLQVFSENTFFTAAYLGITVGSLLSIASLPFKNIIGFLYISDDNRHIKISYVDYWGKRQDKIISANDWIPLMDMAPRKLDPLYLSPHLSDGTKYKLFVKFGKVLNSKKMGEVLE</sequence>
<evidence type="ECO:0000256" key="5">
    <source>
        <dbReference type="ARBA" id="ARBA00022792"/>
    </source>
</evidence>
<dbReference type="PANTHER" id="PTHR13603:SF1">
    <property type="entry name" value="TRANSMEMBRANE PROTEIN 186"/>
    <property type="match status" value="1"/>
</dbReference>
<feature type="transmembrane region" description="Helical" evidence="9">
    <location>
        <begin position="54"/>
        <end position="73"/>
    </location>
</feature>